<reference evidence="6 7" key="1">
    <citation type="submission" date="2023-07" db="EMBL/GenBank/DDBJ databases">
        <authorList>
            <person name="Kim M.K."/>
        </authorList>
    </citation>
    <scope>NUCLEOTIDE SEQUENCE [LARGE SCALE GENOMIC DNA]</scope>
    <source>
        <strain evidence="6 7">KR1UV-12</strain>
    </source>
</reference>
<organism evidence="6 7">
    <name type="scientific">Sphingomonas aurea</name>
    <dbReference type="NCBI Taxonomy" id="3063994"/>
    <lineage>
        <taxon>Bacteria</taxon>
        <taxon>Pseudomonadati</taxon>
        <taxon>Pseudomonadota</taxon>
        <taxon>Alphaproteobacteria</taxon>
        <taxon>Sphingomonadales</taxon>
        <taxon>Sphingomonadaceae</taxon>
        <taxon>Sphingomonas</taxon>
    </lineage>
</organism>
<comment type="caution">
    <text evidence="6">The sequence shown here is derived from an EMBL/GenBank/DDBJ whole genome shotgun (WGS) entry which is preliminary data.</text>
</comment>
<dbReference type="EMBL" id="JAUUDS010000006">
    <property type="protein sequence ID" value="MDP1027897.1"/>
    <property type="molecule type" value="Genomic_DNA"/>
</dbReference>
<feature type="domain" description="Glycosyl hydrolase family 36 N-terminal" evidence="5">
    <location>
        <begin position="23"/>
        <end position="242"/>
    </location>
</feature>
<evidence type="ECO:0000313" key="7">
    <source>
        <dbReference type="Proteomes" id="UP001230685"/>
    </source>
</evidence>
<evidence type="ECO:0000259" key="5">
    <source>
        <dbReference type="Pfam" id="PF16875"/>
    </source>
</evidence>
<dbReference type="InterPro" id="IPR013785">
    <property type="entry name" value="Aldolase_TIM"/>
</dbReference>
<dbReference type="InterPro" id="IPR050985">
    <property type="entry name" value="Alpha-glycosidase_related"/>
</dbReference>
<dbReference type="InterPro" id="IPR038417">
    <property type="entry name" value="Alpga-gal_N_sf"/>
</dbReference>
<dbReference type="Pfam" id="PF02065">
    <property type="entry name" value="Melibiase"/>
    <property type="match status" value="1"/>
</dbReference>
<keyword evidence="7" id="KW-1185">Reference proteome</keyword>
<gene>
    <name evidence="6" type="ORF">Q5H91_11785</name>
</gene>
<proteinExistence type="predicted"/>
<dbReference type="InterPro" id="IPR000111">
    <property type="entry name" value="Glyco_hydro_27/36_CS"/>
</dbReference>
<dbReference type="Pfam" id="PF16875">
    <property type="entry name" value="Glyco_hydro_36N"/>
    <property type="match status" value="1"/>
</dbReference>
<keyword evidence="4 6" id="KW-0326">Glycosidase</keyword>
<dbReference type="SUPFAM" id="SSF51445">
    <property type="entry name" value="(Trans)glycosidases"/>
    <property type="match status" value="1"/>
</dbReference>
<accession>A0ABT9ELQ0</accession>
<dbReference type="Proteomes" id="UP001230685">
    <property type="component" value="Unassembled WGS sequence"/>
</dbReference>
<evidence type="ECO:0000313" key="6">
    <source>
        <dbReference type="EMBL" id="MDP1027897.1"/>
    </source>
</evidence>
<dbReference type="InterPro" id="IPR017853">
    <property type="entry name" value="GH"/>
</dbReference>
<dbReference type="PANTHER" id="PTHR43053:SF3">
    <property type="entry name" value="ALPHA-GALACTOSIDASE C-RELATED"/>
    <property type="match status" value="1"/>
</dbReference>
<dbReference type="EC" id="3.2.1.22" evidence="2"/>
<dbReference type="PANTHER" id="PTHR43053">
    <property type="entry name" value="GLYCOSIDASE FAMILY 31"/>
    <property type="match status" value="1"/>
</dbReference>
<sequence>MTTGVKTLNGPGWSAVLEGAPGALLWRWWGGAVDPAGLPPLADTRPAASFSLDIDQPLPLVPAFGTGWFGPAALRAHRAGRAFAQQLRVEQVRADDDMIAVTLVDAGAGITVEQRLWVEGGALYLAASVRNDGDDALTVDWLAAGTLPLPADCAAIRHFTGRHNAEFVARREAMPMQSWVRENRRGLTGHAGPPGLFVEGPAADWHTGRIHAAQLAWSGNHRLAIERDDEGGWTLQMGEALAPGEMILAPGARYDTPHMIAVAGEDGLNGAIQAFHAAVRATVPWPGGRMRPRPVHINSWEGFYFDHDEAALMALADRAAALGVERFVLDDGWFRGRDDDTAALGDWTPDARKYPRGLKPLADHVVAAGMEFGLWVEPEMVNPDSDLFRAHPDWALQLAGVPLMTSRNQLVLDMGRAEVRDHLFAGLDALLRDLPIAYLKWDHNRDLAPAGDAAGHAGYHAQVYGTYALIDRLLAAHPGLEIESCAGGGGRSDAGIARRAHRFWTSDNIDASLRVAMQRGFLHFLPPEMMGAHVGASPVHATGRRQDMAYRAAVALPGHFGVELDPAAMSVEDAGVLAEGIARYKQWRGVLHAGRTWLGEGADGLVWQAQGQVPGELLLLLTRVAPSQLRRPPAVTLPMLAGAGPQRVRLLTLATTPGHPAPDAPLFAAMRGDGVTLDGDWLARAGLPTPAMKAESVAIFHLTPA</sequence>
<dbReference type="CDD" id="cd14791">
    <property type="entry name" value="GH36"/>
    <property type="match status" value="1"/>
</dbReference>
<dbReference type="GO" id="GO:0004557">
    <property type="term" value="F:alpha-galactosidase activity"/>
    <property type="evidence" value="ECO:0007669"/>
    <property type="project" value="UniProtKB-EC"/>
</dbReference>
<dbReference type="InterPro" id="IPR002252">
    <property type="entry name" value="Glyco_hydro_36"/>
</dbReference>
<dbReference type="RefSeq" id="WP_305173608.1">
    <property type="nucleotide sequence ID" value="NZ_JAUUDS010000006.1"/>
</dbReference>
<name>A0ABT9ELQ0_9SPHN</name>
<dbReference type="InterPro" id="IPR031704">
    <property type="entry name" value="Glyco_hydro_36_N"/>
</dbReference>
<evidence type="ECO:0000256" key="2">
    <source>
        <dbReference type="ARBA" id="ARBA00012755"/>
    </source>
</evidence>
<dbReference type="PROSITE" id="PS00512">
    <property type="entry name" value="ALPHA_GALACTOSIDASE"/>
    <property type="match status" value="1"/>
</dbReference>
<comment type="catalytic activity">
    <reaction evidence="1">
        <text>Hydrolysis of terminal, non-reducing alpha-D-galactose residues in alpha-D-galactosides, including galactose oligosaccharides, galactomannans and galactolipids.</text>
        <dbReference type="EC" id="3.2.1.22"/>
    </reaction>
</comment>
<evidence type="ECO:0000256" key="3">
    <source>
        <dbReference type="ARBA" id="ARBA00022801"/>
    </source>
</evidence>
<evidence type="ECO:0000256" key="1">
    <source>
        <dbReference type="ARBA" id="ARBA00001255"/>
    </source>
</evidence>
<protein>
    <recommendedName>
        <fullName evidence="2">alpha-galactosidase</fullName>
        <ecNumber evidence="2">3.2.1.22</ecNumber>
    </recommendedName>
</protein>
<keyword evidence="3 6" id="KW-0378">Hydrolase</keyword>
<evidence type="ECO:0000256" key="4">
    <source>
        <dbReference type="ARBA" id="ARBA00023295"/>
    </source>
</evidence>
<dbReference type="Gene3D" id="3.20.20.70">
    <property type="entry name" value="Aldolase class I"/>
    <property type="match status" value="1"/>
</dbReference>
<dbReference type="Gene3D" id="2.70.98.60">
    <property type="entry name" value="alpha-galactosidase from lactobacil brevis"/>
    <property type="match status" value="1"/>
</dbReference>
<dbReference type="PRINTS" id="PR00743">
    <property type="entry name" value="GLHYDRLASE36"/>
</dbReference>